<keyword evidence="1" id="KW-1185">Reference proteome</keyword>
<dbReference type="OrthoDB" id="7398390at2759"/>
<evidence type="ECO:0000313" key="2">
    <source>
        <dbReference type="RefSeq" id="XP_028028259.1"/>
    </source>
</evidence>
<dbReference type="Proteomes" id="UP000504629">
    <property type="component" value="Unplaced"/>
</dbReference>
<protein>
    <submittedName>
        <fullName evidence="2">Uncharacterized protein LOC114241597</fullName>
    </submittedName>
</protein>
<gene>
    <name evidence="2" type="primary">LOC114241597</name>
</gene>
<evidence type="ECO:0000313" key="1">
    <source>
        <dbReference type="Proteomes" id="UP000504629"/>
    </source>
</evidence>
<name>A0A6J2JII4_BOMMA</name>
<dbReference type="KEGG" id="bman:114241597"/>
<reference evidence="2" key="1">
    <citation type="submission" date="2025-08" db="UniProtKB">
        <authorList>
            <consortium name="RefSeq"/>
        </authorList>
    </citation>
    <scope>IDENTIFICATION</scope>
    <source>
        <tissue evidence="2">Silk gland</tissue>
    </source>
</reference>
<accession>A0A6J2JII4</accession>
<dbReference type="RefSeq" id="XP_028028259.1">
    <property type="nucleotide sequence ID" value="XM_028172458.1"/>
</dbReference>
<dbReference type="GeneID" id="114241597"/>
<organism evidence="1 2">
    <name type="scientific">Bombyx mandarina</name>
    <name type="common">Wild silk moth</name>
    <name type="synonym">Wild silkworm</name>
    <dbReference type="NCBI Taxonomy" id="7092"/>
    <lineage>
        <taxon>Eukaryota</taxon>
        <taxon>Metazoa</taxon>
        <taxon>Ecdysozoa</taxon>
        <taxon>Arthropoda</taxon>
        <taxon>Hexapoda</taxon>
        <taxon>Insecta</taxon>
        <taxon>Pterygota</taxon>
        <taxon>Neoptera</taxon>
        <taxon>Endopterygota</taxon>
        <taxon>Lepidoptera</taxon>
        <taxon>Glossata</taxon>
        <taxon>Ditrysia</taxon>
        <taxon>Bombycoidea</taxon>
        <taxon>Bombycidae</taxon>
        <taxon>Bombycinae</taxon>
        <taxon>Bombyx</taxon>
    </lineage>
</organism>
<dbReference type="AlphaFoldDB" id="A0A6J2JII4"/>
<sequence length="241" mass="27854">MGTKLLDLETILLRNEQWMKLEEDWKPVDLDEDRTEEDNEPAMTTMLSALDLKKTTFDSAQLLKKVRRKVARQLSDKSIIDYNDFIRNLQNNEANDQQFFFVNGQIISAVSIEEICREIDDIFKSIDRLASATSTLRNRKPDVVQCSISTGELSFDDTIDQIDEEKIDQCIEEAFEELSGSFTSVCQNENSQESVTTLVKRFTSLLNSPTVQCGPRRQRQCCSRFQELADFWNNRAFHELS</sequence>
<proteinExistence type="predicted"/>